<dbReference type="SMART" id="SM00278">
    <property type="entry name" value="HhH1"/>
    <property type="match status" value="2"/>
</dbReference>
<feature type="region of interest" description="Domain I" evidence="6">
    <location>
        <begin position="1"/>
        <end position="64"/>
    </location>
</feature>
<comment type="similarity">
    <text evidence="6">Belongs to the RuvA family.</text>
</comment>
<dbReference type="InterPro" id="IPR036267">
    <property type="entry name" value="RuvA_C_sf"/>
</dbReference>
<dbReference type="GO" id="GO:0005524">
    <property type="term" value="F:ATP binding"/>
    <property type="evidence" value="ECO:0007669"/>
    <property type="project" value="InterPro"/>
</dbReference>
<evidence type="ECO:0000313" key="9">
    <source>
        <dbReference type="Proteomes" id="UP000601171"/>
    </source>
</evidence>
<sequence length="194" mass="22125">MIDFIMGDVVSIKDDYILLQNNGIGYKINTSVNTMMNLELGKKEQLIYTQLIVREDGLYLYGFSTEEEMEMFKLLIMVTKVGPKVALGILSSLSTNQIQLAIMNNNIDKLCKAPGVGRKTAERIILELKDRINKEILIEEEVEDNPNNNYQETVQALMNLGYTRYEVDKAVRSLDKSISVEDMIREGLRVLSKH</sequence>
<dbReference type="Gene3D" id="1.10.150.20">
    <property type="entry name" value="5' to 3' exonuclease, C-terminal subdomain"/>
    <property type="match status" value="1"/>
</dbReference>
<dbReference type="GO" id="GO:0005737">
    <property type="term" value="C:cytoplasm"/>
    <property type="evidence" value="ECO:0007669"/>
    <property type="project" value="UniProtKB-SubCell"/>
</dbReference>
<dbReference type="Gene3D" id="2.40.50.140">
    <property type="entry name" value="Nucleic acid-binding proteins"/>
    <property type="match status" value="1"/>
</dbReference>
<gene>
    <name evidence="6 8" type="primary">ruvA</name>
    <name evidence="8" type="ORF">H8707_10690</name>
</gene>
<evidence type="ECO:0000256" key="6">
    <source>
        <dbReference type="HAMAP-Rule" id="MF_00031"/>
    </source>
</evidence>
<dbReference type="CDD" id="cd14332">
    <property type="entry name" value="UBA_RuvA_C"/>
    <property type="match status" value="1"/>
</dbReference>
<protein>
    <recommendedName>
        <fullName evidence="6">Holliday junction branch migration complex subunit RuvA</fullName>
    </recommendedName>
</protein>
<dbReference type="RefSeq" id="WP_262430148.1">
    <property type="nucleotide sequence ID" value="NZ_JACRTG010000025.1"/>
</dbReference>
<dbReference type="InterPro" id="IPR013849">
    <property type="entry name" value="DNA_helicase_Holl-junc_RuvA_I"/>
</dbReference>
<keyword evidence="9" id="KW-1185">Reference proteome</keyword>
<keyword evidence="3 6" id="KW-0238">DNA-binding</keyword>
<dbReference type="GO" id="GO:0006310">
    <property type="term" value="P:DNA recombination"/>
    <property type="evidence" value="ECO:0007669"/>
    <property type="project" value="UniProtKB-UniRule"/>
</dbReference>
<dbReference type="GO" id="GO:0009378">
    <property type="term" value="F:four-way junction helicase activity"/>
    <property type="evidence" value="ECO:0007669"/>
    <property type="project" value="InterPro"/>
</dbReference>
<evidence type="ECO:0000313" key="8">
    <source>
        <dbReference type="EMBL" id="MBC8588694.1"/>
    </source>
</evidence>
<comment type="subcellular location">
    <subcellularLocation>
        <location evidence="6">Cytoplasm</location>
    </subcellularLocation>
</comment>
<keyword evidence="2 6" id="KW-0227">DNA damage</keyword>
<dbReference type="EMBL" id="JACRTG010000025">
    <property type="protein sequence ID" value="MBC8588694.1"/>
    <property type="molecule type" value="Genomic_DNA"/>
</dbReference>
<dbReference type="InterPro" id="IPR000085">
    <property type="entry name" value="RuvA"/>
</dbReference>
<accession>A0A926EYF4</accession>
<evidence type="ECO:0000256" key="2">
    <source>
        <dbReference type="ARBA" id="ARBA00022763"/>
    </source>
</evidence>
<evidence type="ECO:0000259" key="7">
    <source>
        <dbReference type="SMART" id="SM00278"/>
    </source>
</evidence>
<dbReference type="InterPro" id="IPR010994">
    <property type="entry name" value="RuvA_2-like"/>
</dbReference>
<dbReference type="SUPFAM" id="SSF47781">
    <property type="entry name" value="RuvA domain 2-like"/>
    <property type="match status" value="1"/>
</dbReference>
<feature type="domain" description="Helix-hairpin-helix DNA-binding motif class 1" evidence="7">
    <location>
        <begin position="73"/>
        <end position="92"/>
    </location>
</feature>
<feature type="domain" description="Helix-hairpin-helix DNA-binding motif class 1" evidence="7">
    <location>
        <begin position="108"/>
        <end position="127"/>
    </location>
</feature>
<name>A0A926EYF4_9FIRM</name>
<comment type="caution">
    <text evidence="6">Lacks conserved residue(s) required for the propagation of feature annotation.</text>
</comment>
<evidence type="ECO:0000256" key="1">
    <source>
        <dbReference type="ARBA" id="ARBA00022490"/>
    </source>
</evidence>
<dbReference type="InterPro" id="IPR012340">
    <property type="entry name" value="NA-bd_OB-fold"/>
</dbReference>
<dbReference type="SUPFAM" id="SSF46929">
    <property type="entry name" value="DNA helicase RuvA subunit, C-terminal domain"/>
    <property type="match status" value="1"/>
</dbReference>
<reference evidence="8" key="1">
    <citation type="submission" date="2020-08" db="EMBL/GenBank/DDBJ databases">
        <title>Genome public.</title>
        <authorList>
            <person name="Liu C."/>
            <person name="Sun Q."/>
        </authorList>
    </citation>
    <scope>NUCLEOTIDE SEQUENCE</scope>
    <source>
        <strain evidence="8">BX21</strain>
    </source>
</reference>
<evidence type="ECO:0000256" key="4">
    <source>
        <dbReference type="ARBA" id="ARBA00023172"/>
    </source>
</evidence>
<comment type="function">
    <text evidence="6">The RuvA-RuvB-RuvC complex processes Holliday junction (HJ) DNA during genetic recombination and DNA repair, while the RuvA-RuvB complex plays an important role in the rescue of blocked DNA replication forks via replication fork reversal (RFR). RuvA specifically binds to HJ cruciform DNA, conferring on it an open structure. The RuvB hexamer acts as an ATP-dependent pump, pulling dsDNA into and through the RuvAB complex. HJ branch migration allows RuvC to scan DNA until it finds its consensus sequence, where it cleaves and resolves the cruciform DNA.</text>
</comment>
<dbReference type="SUPFAM" id="SSF50249">
    <property type="entry name" value="Nucleic acid-binding proteins"/>
    <property type="match status" value="1"/>
</dbReference>
<dbReference type="Pfam" id="PF14520">
    <property type="entry name" value="HHH_5"/>
    <property type="match status" value="1"/>
</dbReference>
<dbReference type="HAMAP" id="MF_00031">
    <property type="entry name" value="DNA_HJ_migration_RuvA"/>
    <property type="match status" value="1"/>
</dbReference>
<keyword evidence="5 6" id="KW-0234">DNA repair</keyword>
<keyword evidence="4 6" id="KW-0233">DNA recombination</keyword>
<dbReference type="Proteomes" id="UP000601171">
    <property type="component" value="Unassembled WGS sequence"/>
</dbReference>
<evidence type="ECO:0000256" key="5">
    <source>
        <dbReference type="ARBA" id="ARBA00023204"/>
    </source>
</evidence>
<dbReference type="AlphaFoldDB" id="A0A926EYF4"/>
<dbReference type="GO" id="GO:0000400">
    <property type="term" value="F:four-way junction DNA binding"/>
    <property type="evidence" value="ECO:0007669"/>
    <property type="project" value="UniProtKB-UniRule"/>
</dbReference>
<dbReference type="InterPro" id="IPR011114">
    <property type="entry name" value="RuvA_C"/>
</dbReference>
<comment type="subunit">
    <text evidence="6">Homotetramer. Forms an RuvA(8)-RuvB(12)-Holliday junction (HJ) complex. HJ DNA is sandwiched between 2 RuvA tetramers; dsDNA enters through RuvA and exits via RuvB. An RuvB hexamer assembles on each DNA strand where it exits the tetramer. Each RuvB hexamer is contacted by two RuvA subunits (via domain III) on 2 adjacent RuvB subunits; this complex drives branch migration. In the full resolvosome a probable DNA-RuvA(4)-RuvB(12)-RuvC(2) complex forms which resolves the HJ.</text>
</comment>
<comment type="domain">
    <text evidence="6">Has three domains with a flexible linker between the domains II and III and assumes an 'L' shape. Domain III is highly mobile and contacts RuvB.</text>
</comment>
<dbReference type="Pfam" id="PF01330">
    <property type="entry name" value="RuvA_N"/>
    <property type="match status" value="1"/>
</dbReference>
<dbReference type="InterPro" id="IPR003583">
    <property type="entry name" value="Hlx-hairpin-Hlx_DNA-bd_motif"/>
</dbReference>
<dbReference type="Gene3D" id="1.10.8.10">
    <property type="entry name" value="DNA helicase RuvA subunit, C-terminal domain"/>
    <property type="match status" value="1"/>
</dbReference>
<evidence type="ECO:0000256" key="3">
    <source>
        <dbReference type="ARBA" id="ARBA00023125"/>
    </source>
</evidence>
<dbReference type="Pfam" id="PF07499">
    <property type="entry name" value="RuvA_C"/>
    <property type="match status" value="1"/>
</dbReference>
<organism evidence="8 9">
    <name type="scientific">Paratissierella segnis</name>
    <dbReference type="NCBI Taxonomy" id="2763679"/>
    <lineage>
        <taxon>Bacteria</taxon>
        <taxon>Bacillati</taxon>
        <taxon>Bacillota</taxon>
        <taxon>Tissierellia</taxon>
        <taxon>Tissierellales</taxon>
        <taxon>Tissierellaceae</taxon>
        <taxon>Paratissierella</taxon>
    </lineage>
</organism>
<proteinExistence type="inferred from homology"/>
<dbReference type="GO" id="GO:0006281">
    <property type="term" value="P:DNA repair"/>
    <property type="evidence" value="ECO:0007669"/>
    <property type="project" value="UniProtKB-UniRule"/>
</dbReference>
<feature type="region of interest" description="Domain III" evidence="6">
    <location>
        <begin position="146"/>
        <end position="194"/>
    </location>
</feature>
<dbReference type="GO" id="GO:0048476">
    <property type="term" value="C:Holliday junction resolvase complex"/>
    <property type="evidence" value="ECO:0007669"/>
    <property type="project" value="UniProtKB-UniRule"/>
</dbReference>
<comment type="caution">
    <text evidence="8">The sequence shown here is derived from an EMBL/GenBank/DDBJ whole genome shotgun (WGS) entry which is preliminary data.</text>
</comment>
<dbReference type="NCBIfam" id="TIGR00084">
    <property type="entry name" value="ruvA"/>
    <property type="match status" value="1"/>
</dbReference>
<dbReference type="GO" id="GO:0009379">
    <property type="term" value="C:Holliday junction helicase complex"/>
    <property type="evidence" value="ECO:0007669"/>
    <property type="project" value="InterPro"/>
</dbReference>
<keyword evidence="1 6" id="KW-0963">Cytoplasm</keyword>